<gene>
    <name evidence="1" type="ORF">A7985_02975</name>
</gene>
<dbReference type="InterPro" id="IPR045538">
    <property type="entry name" value="CIS_TMP"/>
</dbReference>
<sequence length="1204" mass="135182">MKLAIAQIGADIDAPSSLIDSGQYSVGALESLLKTWLHHAINQLQLDVSEVELLKGKDVCLDDISIELPDIDLTALHADPKGYFERVFSPVIRRVLKHSIEVQLNAQSSAKNTEVHEFVSSVAELEFGHLDEKVMICLKEAFLKCITENKQAFLGLITSTEWPALRDTFIKALCNSPQQVASFIDTLVGNLPSTNVAEVVNKLSPEDRFSLWLDIESIYCANDNHQAQLQERIKVLAIAYEYFIRGEFNRLALNRVTAALIRPQSDLKLLKTWFAIKAANDLTDNDRRTLARIVNRVLAHSNGTSDLAYILQKPLTHTSLRELITTFRGDSSPIAQQELLGGSQEKLITLPIYRQFKQGFKSSYLALQKLSKLLNHRSANLELPLFDRKNWLSLFTQADAFKDLPHPIYRLFQHIGQSVIYPNANTDKQHKKTEYLLKLVERELQAISLAPERLFNYVYANRIRALVCTFEDMPSSILKKLQNHCSAVRVIGAPLQQNVNLQAYTELLNELSCWLVENKHGVIQNSEEAQPSNEIVSRLCESITFYSEYDESVYVPQSDKGGQVTQPVQNAIASAVELQGPLSKLVAKRQTKRFEQAQIAQYRLALCVIKQGLNSVEKAILEAQMIGASTQILALMVQKFGAIKPQLRAGEQKNHDFTETQSQANQRIESGLVAELTTLCATMLKSVHTTCGDIERSIEQQCADPVEASLAKPCVEYSESQLVDEKYDLVVGRLKQTQLLEVLSRIRCYLNELVQQIENITVSVSLKGTHQLIAELTLCFISWKTLLSEAEFVETVIDIDRTIDKSLAKLQSLQKRILVLNPYLVNDTQKTSSWWGGLLQCSIEELTKLSVMGTDAFSEYQTTPELVPSKCNDSKVSTNNAAGLIPTDLLMDLVSMQSASSYQQVQQILTQFTDRLEGILLKPKSADSPEFPSSYHGTEGVFAIAAQEEVNLETELQLGFVDVSEASQQRVEQQFYSSAKRIVAQSKTLMCRLSKQAEKHEGRVLAAGLTELRKQTLQALESAKAIYQSSIEKLVSEDAGIVLLWPFLETLFRKFELLCEEESGNVVFCNEVCQQKAHQLLCYLVDTDPQAHETYAINAVLGLPLDYCCEHEMPLDDLDISELDRLLEVAILRWEALKGMPNSVFKEVFLHRNGEVNLTSNGVSIAVETKPQDILMMKLPWGLGIAQLPWLGNDLINIDWQYGI</sequence>
<dbReference type="RefSeq" id="WP_065788936.1">
    <property type="nucleotide sequence ID" value="NZ_MAUJ01000001.1"/>
</dbReference>
<proteinExistence type="predicted"/>
<dbReference type="Pfam" id="PF19268">
    <property type="entry name" value="CIS_TMP"/>
    <property type="match status" value="1"/>
</dbReference>
<dbReference type="Proteomes" id="UP000093366">
    <property type="component" value="Unassembled WGS sequence"/>
</dbReference>
<name>A0A1C0TUE6_9GAMM</name>
<organism evidence="1 2">
    <name type="scientific">Pseudoalteromonas luteoviolacea</name>
    <dbReference type="NCBI Taxonomy" id="43657"/>
    <lineage>
        <taxon>Bacteria</taxon>
        <taxon>Pseudomonadati</taxon>
        <taxon>Pseudomonadota</taxon>
        <taxon>Gammaproteobacteria</taxon>
        <taxon>Alteromonadales</taxon>
        <taxon>Pseudoalteromonadaceae</taxon>
        <taxon>Pseudoalteromonas</taxon>
    </lineage>
</organism>
<dbReference type="OrthoDB" id="499748at2"/>
<dbReference type="EMBL" id="MAUJ01000001">
    <property type="protein sequence ID" value="OCQ22938.1"/>
    <property type="molecule type" value="Genomic_DNA"/>
</dbReference>
<reference evidence="2" key="1">
    <citation type="submission" date="2016-07" db="EMBL/GenBank/DDBJ databases">
        <authorList>
            <person name="Florea S."/>
            <person name="Webb J.S."/>
            <person name="Jaromczyk J."/>
            <person name="Schardl C.L."/>
        </authorList>
    </citation>
    <scope>NUCLEOTIDE SEQUENCE [LARGE SCALE GENOMIC DNA]</scope>
    <source>
        <strain evidence="2">IPB1</strain>
    </source>
</reference>
<evidence type="ECO:0000313" key="1">
    <source>
        <dbReference type="EMBL" id="OCQ22938.1"/>
    </source>
</evidence>
<comment type="caution">
    <text evidence="1">The sequence shown here is derived from an EMBL/GenBank/DDBJ whole genome shotgun (WGS) entry which is preliminary data.</text>
</comment>
<dbReference type="AlphaFoldDB" id="A0A1C0TUE6"/>
<protein>
    <submittedName>
        <fullName evidence="1">Uncharacterized protein</fullName>
    </submittedName>
</protein>
<evidence type="ECO:0000313" key="2">
    <source>
        <dbReference type="Proteomes" id="UP000093366"/>
    </source>
</evidence>
<accession>A0A1C0TUE6</accession>